<feature type="domain" description="Cyclin N-terminal" evidence="2">
    <location>
        <begin position="73"/>
        <end position="163"/>
    </location>
</feature>
<comment type="caution">
    <text evidence="3">The sequence shown here is derived from an EMBL/GenBank/DDBJ whole genome shotgun (WGS) entry which is preliminary data.</text>
</comment>
<gene>
    <name evidence="3" type="ORF">R3P38DRAFT_3274034</name>
</gene>
<dbReference type="InterPro" id="IPR006671">
    <property type="entry name" value="Cyclin_N"/>
</dbReference>
<dbReference type="Pfam" id="PF00134">
    <property type="entry name" value="Cyclin_N"/>
    <property type="match status" value="1"/>
</dbReference>
<name>A0AAW0AZB1_9AGAR</name>
<dbReference type="PANTHER" id="PTHR15615:SF10">
    <property type="entry name" value="PHO85 CYCLIN-2-RELATED"/>
    <property type="match status" value="1"/>
</dbReference>
<organism evidence="3 4">
    <name type="scientific">Favolaschia claudopus</name>
    <dbReference type="NCBI Taxonomy" id="2862362"/>
    <lineage>
        <taxon>Eukaryota</taxon>
        <taxon>Fungi</taxon>
        <taxon>Dikarya</taxon>
        <taxon>Basidiomycota</taxon>
        <taxon>Agaricomycotina</taxon>
        <taxon>Agaricomycetes</taxon>
        <taxon>Agaricomycetidae</taxon>
        <taxon>Agaricales</taxon>
        <taxon>Marasmiineae</taxon>
        <taxon>Mycenaceae</taxon>
        <taxon>Favolaschia</taxon>
    </lineage>
</organism>
<dbReference type="EMBL" id="JAWWNJ010000045">
    <property type="protein sequence ID" value="KAK7018940.1"/>
    <property type="molecule type" value="Genomic_DNA"/>
</dbReference>
<dbReference type="GO" id="GO:0019901">
    <property type="term" value="F:protein kinase binding"/>
    <property type="evidence" value="ECO:0007669"/>
    <property type="project" value="InterPro"/>
</dbReference>
<dbReference type="CDD" id="cd20557">
    <property type="entry name" value="CYCLIN_ScPCL1-like"/>
    <property type="match status" value="1"/>
</dbReference>
<dbReference type="SUPFAM" id="SSF47954">
    <property type="entry name" value="Cyclin-like"/>
    <property type="match status" value="1"/>
</dbReference>
<dbReference type="Gene3D" id="1.10.472.10">
    <property type="entry name" value="Cyclin-like"/>
    <property type="match status" value="1"/>
</dbReference>
<feature type="compositionally biased region" description="Low complexity" evidence="1">
    <location>
        <begin position="201"/>
        <end position="235"/>
    </location>
</feature>
<sequence length="382" mass="41690">MFFAADSPVASSSSSSLSMHPASLLDTRVIDYTIEVVAETVDFAMSTTPPSPSSSRSTPPPRVASLLPTFRPFLTTVLTRAEVTLPTLLVALVYTARARPHLAIALPAYALERVFLGALICASKYTNDSTLKNVHWALCTGVFGKRDIGRIEREFLAVLDWELGVREEDVMAHHEALVGGNMEVVSVEAPAARIALPEQQPTSAFSTPSSESVSSSASSLSSPRTPPSAASSSSSGYYPVKTTDSYFPAPGPSPPSPTPSSRKPSVRPTRPHRSQSHSLILSDLSESDDMDVDPSSPPPPQFHSYFPPTSLTYNLRREAEAWYRSRVKARPYESRREYSYQHSNSHSNYEHSHERPQARPSGARPRARYACAYPTRGVRVAA</sequence>
<protein>
    <recommendedName>
        <fullName evidence="2">Cyclin N-terminal domain-containing protein</fullName>
    </recommendedName>
</protein>
<dbReference type="GO" id="GO:0000307">
    <property type="term" value="C:cyclin-dependent protein kinase holoenzyme complex"/>
    <property type="evidence" value="ECO:0007669"/>
    <property type="project" value="TreeGrafter"/>
</dbReference>
<feature type="region of interest" description="Disordered" evidence="1">
    <location>
        <begin position="333"/>
        <end position="370"/>
    </location>
</feature>
<dbReference type="GO" id="GO:0005634">
    <property type="term" value="C:nucleus"/>
    <property type="evidence" value="ECO:0007669"/>
    <property type="project" value="TreeGrafter"/>
</dbReference>
<evidence type="ECO:0000313" key="3">
    <source>
        <dbReference type="EMBL" id="KAK7018940.1"/>
    </source>
</evidence>
<keyword evidence="4" id="KW-1185">Reference proteome</keyword>
<dbReference type="GO" id="GO:0016538">
    <property type="term" value="F:cyclin-dependent protein serine/threonine kinase regulator activity"/>
    <property type="evidence" value="ECO:0007669"/>
    <property type="project" value="TreeGrafter"/>
</dbReference>
<evidence type="ECO:0000256" key="1">
    <source>
        <dbReference type="SAM" id="MobiDB-lite"/>
    </source>
</evidence>
<feature type="compositionally biased region" description="Low complexity" evidence="1">
    <location>
        <begin position="259"/>
        <end position="268"/>
    </location>
</feature>
<dbReference type="InterPro" id="IPR013922">
    <property type="entry name" value="Cyclin_PHO80-like"/>
</dbReference>
<feature type="compositionally biased region" description="Basic and acidic residues" evidence="1">
    <location>
        <begin position="348"/>
        <end position="357"/>
    </location>
</feature>
<evidence type="ECO:0000259" key="2">
    <source>
        <dbReference type="Pfam" id="PF00134"/>
    </source>
</evidence>
<evidence type="ECO:0000313" key="4">
    <source>
        <dbReference type="Proteomes" id="UP001362999"/>
    </source>
</evidence>
<dbReference type="PANTHER" id="PTHR15615">
    <property type="match status" value="1"/>
</dbReference>
<proteinExistence type="predicted"/>
<dbReference type="AlphaFoldDB" id="A0AAW0AZB1"/>
<dbReference type="Proteomes" id="UP001362999">
    <property type="component" value="Unassembled WGS sequence"/>
</dbReference>
<feature type="region of interest" description="Disordered" evidence="1">
    <location>
        <begin position="198"/>
        <end position="308"/>
    </location>
</feature>
<dbReference type="InterPro" id="IPR036915">
    <property type="entry name" value="Cyclin-like_sf"/>
</dbReference>
<reference evidence="3 4" key="1">
    <citation type="journal article" date="2024" name="J Genomics">
        <title>Draft genome sequencing and assembly of Favolaschia claudopus CIRM-BRFM 2984 isolated from oak limbs.</title>
        <authorList>
            <person name="Navarro D."/>
            <person name="Drula E."/>
            <person name="Chaduli D."/>
            <person name="Cazenave R."/>
            <person name="Ahrendt S."/>
            <person name="Wang J."/>
            <person name="Lipzen A."/>
            <person name="Daum C."/>
            <person name="Barry K."/>
            <person name="Grigoriev I.V."/>
            <person name="Favel A."/>
            <person name="Rosso M.N."/>
            <person name="Martin F."/>
        </authorList>
    </citation>
    <scope>NUCLEOTIDE SEQUENCE [LARGE SCALE GENOMIC DNA]</scope>
    <source>
        <strain evidence="3 4">CIRM-BRFM 2984</strain>
    </source>
</reference>
<feature type="compositionally biased region" description="Pro residues" evidence="1">
    <location>
        <begin position="249"/>
        <end position="258"/>
    </location>
</feature>
<accession>A0AAW0AZB1</accession>